<evidence type="ECO:0000256" key="1">
    <source>
        <dbReference type="ARBA" id="ARBA00023067"/>
    </source>
</evidence>
<protein>
    <submittedName>
        <fullName evidence="4">Histone family protein DNA-binding protein</fullName>
    </submittedName>
</protein>
<sequence length="84" mass="9527">MPGKTELINQVAERTGMTKSQVQKVFEEMLSEIRSSLEKGEDVIIRGFGTFKVTERSPRKGRNPRTGEEIEIPGGKRVTFRMSK</sequence>
<keyword evidence="5" id="KW-1185">Reference proteome</keyword>
<proteinExistence type="inferred from homology"/>
<dbReference type="InterPro" id="IPR020816">
    <property type="entry name" value="Histone-like_DNA-bd_CS"/>
</dbReference>
<reference evidence="5" key="1">
    <citation type="journal article" date="2010" name="Stand. Genomic Sci.">
        <title>Complete genome sequence of 'Thermobaculum terrenum' type strain (YNP1).</title>
        <authorList>
            <person name="Kiss H."/>
            <person name="Cleland D."/>
            <person name="Lapidus A."/>
            <person name="Lucas S."/>
            <person name="Glavina Del Rio T."/>
            <person name="Nolan M."/>
            <person name="Tice H."/>
            <person name="Han C."/>
            <person name="Goodwin L."/>
            <person name="Pitluck S."/>
            <person name="Liolios K."/>
            <person name="Ivanova N."/>
            <person name="Mavromatis K."/>
            <person name="Ovchinnikova G."/>
            <person name="Pati A."/>
            <person name="Chen A."/>
            <person name="Palaniappan K."/>
            <person name="Land M."/>
            <person name="Hauser L."/>
            <person name="Chang Y."/>
            <person name="Jeffries C."/>
            <person name="Lu M."/>
            <person name="Brettin T."/>
            <person name="Detter J."/>
            <person name="Goker M."/>
            <person name="Tindall B."/>
            <person name="Beck B."/>
            <person name="McDermott T."/>
            <person name="Woyke T."/>
            <person name="Bristow J."/>
            <person name="Eisen J."/>
            <person name="Markowitz V."/>
            <person name="Hugenholtz P."/>
            <person name="Kyrpides N."/>
            <person name="Klenk H."/>
            <person name="Cheng J."/>
        </authorList>
    </citation>
    <scope>NUCLEOTIDE SEQUENCE [LARGE SCALE GENOMIC DNA]</scope>
    <source>
        <strain evidence="5">ATCC BAA-798 / YNP1</strain>
    </source>
</reference>
<dbReference type="eggNOG" id="COG0776">
    <property type="taxonomic scope" value="Bacteria"/>
</dbReference>
<dbReference type="PROSITE" id="PS00045">
    <property type="entry name" value="HISTONE_LIKE"/>
    <property type="match status" value="1"/>
</dbReference>
<dbReference type="PANTHER" id="PTHR33175">
    <property type="entry name" value="DNA-BINDING PROTEIN HU"/>
    <property type="match status" value="1"/>
</dbReference>
<dbReference type="OrthoDB" id="9799835at2"/>
<dbReference type="GO" id="GO:0030261">
    <property type="term" value="P:chromosome condensation"/>
    <property type="evidence" value="ECO:0007669"/>
    <property type="project" value="UniProtKB-KW"/>
</dbReference>
<dbReference type="GO" id="GO:0003677">
    <property type="term" value="F:DNA binding"/>
    <property type="evidence" value="ECO:0007669"/>
    <property type="project" value="UniProtKB-KW"/>
</dbReference>
<evidence type="ECO:0000256" key="3">
    <source>
        <dbReference type="RuleBase" id="RU003939"/>
    </source>
</evidence>
<dbReference type="InterPro" id="IPR000119">
    <property type="entry name" value="Hist_DNA-bd"/>
</dbReference>
<dbReference type="GO" id="GO:0005829">
    <property type="term" value="C:cytosol"/>
    <property type="evidence" value="ECO:0007669"/>
    <property type="project" value="TreeGrafter"/>
</dbReference>
<comment type="similarity">
    <text evidence="3">Belongs to the bacterial histone-like protein family.</text>
</comment>
<dbReference type="GO" id="GO:0030527">
    <property type="term" value="F:structural constituent of chromatin"/>
    <property type="evidence" value="ECO:0007669"/>
    <property type="project" value="InterPro"/>
</dbReference>
<organism evidence="4 5">
    <name type="scientific">Thermobaculum terrenum (strain ATCC BAA-798 / CCMEE 7001 / YNP1)</name>
    <dbReference type="NCBI Taxonomy" id="525904"/>
    <lineage>
        <taxon>Bacteria</taxon>
        <taxon>Bacillati</taxon>
        <taxon>Chloroflexota</taxon>
        <taxon>Chloroflexia</taxon>
        <taxon>Candidatus Thermobaculales</taxon>
        <taxon>Candidatus Thermobaculaceae</taxon>
        <taxon>Thermobaculum</taxon>
    </lineage>
</organism>
<dbReference type="HOGENOM" id="CLU_105066_3_1_0"/>
<gene>
    <name evidence="4" type="ordered locus">Tter_0705</name>
</gene>
<dbReference type="STRING" id="525904.Tter_0705"/>
<dbReference type="KEGG" id="ttr:Tter_0705"/>
<dbReference type="EMBL" id="CP001825">
    <property type="protein sequence ID" value="ACZ41622.1"/>
    <property type="molecule type" value="Genomic_DNA"/>
</dbReference>
<dbReference type="Gene3D" id="4.10.520.10">
    <property type="entry name" value="IHF-like DNA-binding proteins"/>
    <property type="match status" value="1"/>
</dbReference>
<dbReference type="PANTHER" id="PTHR33175:SF3">
    <property type="entry name" value="DNA-BINDING PROTEIN HU-BETA"/>
    <property type="match status" value="1"/>
</dbReference>
<evidence type="ECO:0000313" key="4">
    <source>
        <dbReference type="EMBL" id="ACZ41622.1"/>
    </source>
</evidence>
<dbReference type="AlphaFoldDB" id="D1CFB6"/>
<dbReference type="RefSeq" id="WP_012874657.1">
    <property type="nucleotide sequence ID" value="NC_013525.1"/>
</dbReference>
<keyword evidence="1" id="KW-0226">DNA condensation</keyword>
<dbReference type="SMART" id="SM00411">
    <property type="entry name" value="BHL"/>
    <property type="match status" value="1"/>
</dbReference>
<evidence type="ECO:0000313" key="5">
    <source>
        <dbReference type="Proteomes" id="UP000000323"/>
    </source>
</evidence>
<dbReference type="InterPro" id="IPR010992">
    <property type="entry name" value="IHF-like_DNA-bd_dom_sf"/>
</dbReference>
<dbReference type="SUPFAM" id="SSF47729">
    <property type="entry name" value="IHF-like DNA-binding proteins"/>
    <property type="match status" value="1"/>
</dbReference>
<dbReference type="CDD" id="cd13831">
    <property type="entry name" value="HU"/>
    <property type="match status" value="1"/>
</dbReference>
<dbReference type="Pfam" id="PF00216">
    <property type="entry name" value="Bac_DNA_binding"/>
    <property type="match status" value="1"/>
</dbReference>
<dbReference type="PRINTS" id="PR01727">
    <property type="entry name" value="DNABINDINGHU"/>
</dbReference>
<keyword evidence="2 4" id="KW-0238">DNA-binding</keyword>
<accession>D1CFB6</accession>
<evidence type="ECO:0000256" key="2">
    <source>
        <dbReference type="ARBA" id="ARBA00023125"/>
    </source>
</evidence>
<name>D1CFB6_THET1</name>
<dbReference type="Proteomes" id="UP000000323">
    <property type="component" value="Chromosome 1"/>
</dbReference>